<evidence type="ECO:0000313" key="1">
    <source>
        <dbReference type="EMBL" id="KAK5985658.1"/>
    </source>
</evidence>
<protein>
    <submittedName>
        <fullName evidence="1">Uncharacterized protein</fullName>
    </submittedName>
</protein>
<reference evidence="1 2" key="1">
    <citation type="submission" date="2019-10" db="EMBL/GenBank/DDBJ databases">
        <title>Assembly and Annotation for the nematode Trichostrongylus colubriformis.</title>
        <authorList>
            <person name="Martin J."/>
        </authorList>
    </citation>
    <scope>NUCLEOTIDE SEQUENCE [LARGE SCALE GENOMIC DNA]</scope>
    <source>
        <strain evidence="1">G859</strain>
        <tissue evidence="1">Whole worm</tissue>
    </source>
</reference>
<keyword evidence="2" id="KW-1185">Reference proteome</keyword>
<feature type="non-terminal residue" evidence="1">
    <location>
        <position position="51"/>
    </location>
</feature>
<name>A0AAN8GEV5_TRICO</name>
<dbReference type="AlphaFoldDB" id="A0AAN8GEV5"/>
<proteinExistence type="predicted"/>
<accession>A0AAN8GEV5</accession>
<sequence length="51" mass="5677">MTGAYRCQATASEEKSKAISSEFNINVVGIEKIETIHYHLPFGQLGHIEVE</sequence>
<gene>
    <name evidence="1" type="ORF">GCK32_020992</name>
</gene>
<comment type="caution">
    <text evidence="1">The sequence shown here is derived from an EMBL/GenBank/DDBJ whole genome shotgun (WGS) entry which is preliminary data.</text>
</comment>
<dbReference type="EMBL" id="WIXE01001476">
    <property type="protein sequence ID" value="KAK5985658.1"/>
    <property type="molecule type" value="Genomic_DNA"/>
</dbReference>
<dbReference type="Proteomes" id="UP001331761">
    <property type="component" value="Unassembled WGS sequence"/>
</dbReference>
<evidence type="ECO:0000313" key="2">
    <source>
        <dbReference type="Proteomes" id="UP001331761"/>
    </source>
</evidence>
<organism evidence="1 2">
    <name type="scientific">Trichostrongylus colubriformis</name>
    <name type="common">Black scour worm</name>
    <dbReference type="NCBI Taxonomy" id="6319"/>
    <lineage>
        <taxon>Eukaryota</taxon>
        <taxon>Metazoa</taxon>
        <taxon>Ecdysozoa</taxon>
        <taxon>Nematoda</taxon>
        <taxon>Chromadorea</taxon>
        <taxon>Rhabditida</taxon>
        <taxon>Rhabditina</taxon>
        <taxon>Rhabditomorpha</taxon>
        <taxon>Strongyloidea</taxon>
        <taxon>Trichostrongylidae</taxon>
        <taxon>Trichostrongylus</taxon>
    </lineage>
</organism>